<dbReference type="InterPro" id="IPR020622">
    <property type="entry name" value="Ala_racemase_pyridoxalP-BS"/>
</dbReference>
<dbReference type="InterPro" id="IPR001608">
    <property type="entry name" value="Ala_racemase_N"/>
</dbReference>
<dbReference type="NCBIfam" id="TIGR00492">
    <property type="entry name" value="alr"/>
    <property type="match status" value="1"/>
</dbReference>
<feature type="modified residue" description="N6-(pyridoxal phosphate)lysine" evidence="2">
    <location>
        <position position="355"/>
    </location>
</feature>
<dbReference type="InterPro" id="IPR000821">
    <property type="entry name" value="Ala_racemase"/>
</dbReference>
<evidence type="ECO:0000256" key="1">
    <source>
        <dbReference type="ARBA" id="ARBA00001933"/>
    </source>
</evidence>
<organism evidence="5 6">
    <name type="scientific">Dysosmobacter acutus</name>
    <dbReference type="NCBI Taxonomy" id="2841504"/>
    <lineage>
        <taxon>Bacteria</taxon>
        <taxon>Bacillati</taxon>
        <taxon>Bacillota</taxon>
        <taxon>Clostridia</taxon>
        <taxon>Eubacteriales</taxon>
        <taxon>Oscillospiraceae</taxon>
        <taxon>Dysosmobacter</taxon>
    </lineage>
</organism>
<dbReference type="PROSITE" id="PS00395">
    <property type="entry name" value="ALANINE_RACEMASE"/>
    <property type="match status" value="1"/>
</dbReference>
<evidence type="ECO:0000313" key="6">
    <source>
        <dbReference type="Proteomes" id="UP000787672"/>
    </source>
</evidence>
<feature type="transmembrane region" description="Helical" evidence="3">
    <location>
        <begin position="232"/>
        <end position="252"/>
    </location>
</feature>
<dbReference type="Pfam" id="PF01757">
    <property type="entry name" value="Acyl_transf_3"/>
    <property type="match status" value="1"/>
</dbReference>
<proteinExistence type="inferred from homology"/>
<evidence type="ECO:0000256" key="2">
    <source>
        <dbReference type="HAMAP-Rule" id="MF_01201"/>
    </source>
</evidence>
<comment type="similarity">
    <text evidence="2">Belongs to the alanine racemase family.</text>
</comment>
<keyword evidence="3" id="KW-1133">Transmembrane helix</keyword>
<keyword evidence="3" id="KW-0812">Transmembrane</keyword>
<dbReference type="InterPro" id="IPR002656">
    <property type="entry name" value="Acyl_transf_3_dom"/>
</dbReference>
<feature type="transmembrane region" description="Helical" evidence="3">
    <location>
        <begin position="12"/>
        <end position="31"/>
    </location>
</feature>
<feature type="active site" description="Proton acceptor; specific for L-alanine" evidence="2">
    <location>
        <position position="581"/>
    </location>
</feature>
<sequence>MKQRSSHAALDLFRVAAAVLVVAIHTSPLTSYTQAGDFFLTRILGRVAVPFFFMVSGYFLAQKGWVSTRSFLKKTLALYGGAVLLYLPLNWYQGGFSPWEWVRRLLVEGTLYHLWYFPALVVGVLLAKGLLRLKLPLALTGAALLYLVGLGGDSYYGLAVQIPGLKALYDGVFQLFSHTRNGLFFAPLFLLLGAVGISLRPAVAAAGLASSFAAMTAEAFLLRSFGVQRHDSMYLFLPLCMVFLFSLLLSANSGENRTGRRLSALIYLLHPWCIVLVRGGAKVLRLNGLLIENSLFHFAAVLTLSCLLSALILLPRRPRKDARAWREIDIGALETNAKALRSVLSPGCRLMAVVKADAYGHGAVPVARALQRQGIREFAVACLAEGVALRRAGIRGTILILGYTDPTEAPLLFRYRLTQAVADLSHAQALSARKLPLHVHVAVDTGLHRLGVDAGDHEQLARLYRLRHLRVDGTFSHLSDCDSLCKEDMERTRSQLEQFQEAVDALRFMGCRPGKVHIQSSYAVWNLPPQRCDYARIGIALYGVYSSSSAVYHPLALQPVLSLKSRVASVRTLDAGEWAGYGKVFQTRRETRLATVSIGYADGLPRDLPQRGGTVLIHGQRCPMVGRMFMDQLLVDVTDCADAAAGDVVTLIGQDGPHCISAERLAVSCGTITNELLSRLGQRLTLIVR</sequence>
<feature type="transmembrane region" description="Helical" evidence="3">
    <location>
        <begin position="43"/>
        <end position="61"/>
    </location>
</feature>
<dbReference type="EC" id="5.1.1.1" evidence="2"/>
<keyword evidence="3" id="KW-0472">Membrane</keyword>
<name>A0ABS6F5G7_9FIRM</name>
<evidence type="ECO:0000259" key="4">
    <source>
        <dbReference type="SMART" id="SM01005"/>
    </source>
</evidence>
<feature type="transmembrane region" description="Helical" evidence="3">
    <location>
        <begin position="113"/>
        <end position="131"/>
    </location>
</feature>
<dbReference type="NCBIfam" id="NF033131">
    <property type="entry name" value="vanT-G-Cterm"/>
    <property type="match status" value="1"/>
</dbReference>
<feature type="binding site" evidence="2">
    <location>
        <position position="449"/>
    </location>
    <ligand>
        <name>substrate</name>
    </ligand>
</feature>
<feature type="transmembrane region" description="Helical" evidence="3">
    <location>
        <begin position="264"/>
        <end position="283"/>
    </location>
</feature>
<evidence type="ECO:0000256" key="3">
    <source>
        <dbReference type="SAM" id="Phobius"/>
    </source>
</evidence>
<feature type="transmembrane region" description="Helical" evidence="3">
    <location>
        <begin position="206"/>
        <end position="226"/>
    </location>
</feature>
<dbReference type="HAMAP" id="MF_01201">
    <property type="entry name" value="Ala_racemase"/>
    <property type="match status" value="1"/>
</dbReference>
<dbReference type="Pfam" id="PF00842">
    <property type="entry name" value="Ala_racemase_C"/>
    <property type="match status" value="1"/>
</dbReference>
<accession>A0ABS6F5G7</accession>
<comment type="function">
    <text evidence="2">Catalyzes the interconversion of L-alanine and D-alanine. May also act on other amino acids.</text>
</comment>
<feature type="binding site" evidence="2">
    <location>
        <position position="630"/>
    </location>
    <ligand>
        <name>substrate</name>
    </ligand>
</feature>
<comment type="catalytic activity">
    <reaction evidence="2">
        <text>L-alanine = D-alanine</text>
        <dbReference type="Rhea" id="RHEA:20249"/>
        <dbReference type="ChEBI" id="CHEBI:57416"/>
        <dbReference type="ChEBI" id="CHEBI:57972"/>
        <dbReference type="EC" id="5.1.1.1"/>
    </reaction>
</comment>
<dbReference type="InterPro" id="IPR011079">
    <property type="entry name" value="Ala_racemase_C"/>
</dbReference>
<comment type="cofactor">
    <cofactor evidence="1 2">
        <name>pyridoxal 5'-phosphate</name>
        <dbReference type="ChEBI" id="CHEBI:597326"/>
    </cofactor>
</comment>
<dbReference type="EMBL" id="JAHLQN010000001">
    <property type="protein sequence ID" value="MBU5625538.1"/>
    <property type="molecule type" value="Genomic_DNA"/>
</dbReference>
<dbReference type="SMART" id="SM01005">
    <property type="entry name" value="Ala_racemase_C"/>
    <property type="match status" value="1"/>
</dbReference>
<keyword evidence="2" id="KW-0413">Isomerase</keyword>
<dbReference type="PANTHER" id="PTHR30511">
    <property type="entry name" value="ALANINE RACEMASE"/>
    <property type="match status" value="1"/>
</dbReference>
<keyword evidence="6" id="KW-1185">Reference proteome</keyword>
<feature type="transmembrane region" description="Helical" evidence="3">
    <location>
        <begin position="182"/>
        <end position="199"/>
    </location>
</feature>
<dbReference type="Pfam" id="PF01168">
    <property type="entry name" value="Ala_racemase_N"/>
    <property type="match status" value="1"/>
</dbReference>
<comment type="pathway">
    <text evidence="2">Amino-acid biosynthesis; D-alanine biosynthesis; D-alanine from L-alanine: step 1/1.</text>
</comment>
<keyword evidence="2" id="KW-0663">Pyridoxal phosphate</keyword>
<dbReference type="Proteomes" id="UP000787672">
    <property type="component" value="Unassembled WGS sequence"/>
</dbReference>
<feature type="active site" description="Proton acceptor; specific for D-alanine" evidence="2">
    <location>
        <position position="355"/>
    </location>
</feature>
<feature type="transmembrane region" description="Helical" evidence="3">
    <location>
        <begin position="295"/>
        <end position="314"/>
    </location>
</feature>
<feature type="transmembrane region" description="Helical" evidence="3">
    <location>
        <begin position="76"/>
        <end position="93"/>
    </location>
</feature>
<comment type="caution">
    <text evidence="5">The sequence shown here is derived from an EMBL/GenBank/DDBJ whole genome shotgun (WGS) entry which is preliminary data.</text>
</comment>
<evidence type="ECO:0000313" key="5">
    <source>
        <dbReference type="EMBL" id="MBU5625538.1"/>
    </source>
</evidence>
<feature type="domain" description="Alanine racemase C-terminal" evidence="4">
    <location>
        <begin position="560"/>
        <end position="689"/>
    </location>
</feature>
<feature type="transmembrane region" description="Helical" evidence="3">
    <location>
        <begin position="143"/>
        <end position="162"/>
    </location>
</feature>
<gene>
    <name evidence="5" type="primary">vanT</name>
    <name evidence="5" type="ORF">KQI82_01145</name>
</gene>
<reference evidence="5 6" key="1">
    <citation type="submission" date="2021-06" db="EMBL/GenBank/DDBJ databases">
        <authorList>
            <person name="Sun Q."/>
            <person name="Li D."/>
        </authorList>
    </citation>
    <scope>NUCLEOTIDE SEQUENCE [LARGE SCALE GENOMIC DNA]</scope>
    <source>
        <strain evidence="5 6">MSJ-2</strain>
    </source>
</reference>
<dbReference type="PANTHER" id="PTHR30511:SF0">
    <property type="entry name" value="ALANINE RACEMASE, CATABOLIC-RELATED"/>
    <property type="match status" value="1"/>
</dbReference>
<protein>
    <recommendedName>
        <fullName evidence="2">Alanine racemase</fullName>
        <ecNumber evidence="2">5.1.1.1</ecNumber>
    </recommendedName>
</protein>